<reference evidence="2 3" key="1">
    <citation type="submission" date="2019-03" db="EMBL/GenBank/DDBJ databases">
        <title>Genomic Encyclopedia of Type Strains, Phase IV (KMG-IV): sequencing the most valuable type-strain genomes for metagenomic binning, comparative biology and taxonomic classification.</title>
        <authorList>
            <person name="Goeker M."/>
        </authorList>
    </citation>
    <scope>NUCLEOTIDE SEQUENCE [LARGE SCALE GENOMIC DNA]</scope>
    <source>
        <strain evidence="2 3">DSM 24179</strain>
    </source>
</reference>
<dbReference type="InterPro" id="IPR036249">
    <property type="entry name" value="Thioredoxin-like_sf"/>
</dbReference>
<gene>
    <name evidence="2" type="ORF">EV194_105187</name>
</gene>
<evidence type="ECO:0008006" key="4">
    <source>
        <dbReference type="Google" id="ProtNLM"/>
    </source>
</evidence>
<dbReference type="Gene3D" id="3.40.30.10">
    <property type="entry name" value="Glutaredoxin"/>
    <property type="match status" value="1"/>
</dbReference>
<evidence type="ECO:0000313" key="2">
    <source>
        <dbReference type="EMBL" id="TCO08383.1"/>
    </source>
</evidence>
<dbReference type="EMBL" id="SLWK01000005">
    <property type="protein sequence ID" value="TCO08383.1"/>
    <property type="molecule type" value="Genomic_DNA"/>
</dbReference>
<feature type="signal peptide" evidence="1">
    <location>
        <begin position="1"/>
        <end position="23"/>
    </location>
</feature>
<keyword evidence="1" id="KW-0732">Signal</keyword>
<feature type="chain" id="PRO_5021016919" description="Thioredoxin" evidence="1">
    <location>
        <begin position="24"/>
        <end position="142"/>
    </location>
</feature>
<organism evidence="2 3">
    <name type="scientific">Natronoflexus pectinivorans</name>
    <dbReference type="NCBI Taxonomy" id="682526"/>
    <lineage>
        <taxon>Bacteria</taxon>
        <taxon>Pseudomonadati</taxon>
        <taxon>Bacteroidota</taxon>
        <taxon>Bacteroidia</taxon>
        <taxon>Marinilabiliales</taxon>
        <taxon>Marinilabiliaceae</taxon>
        <taxon>Natronoflexus</taxon>
    </lineage>
</organism>
<protein>
    <recommendedName>
        <fullName evidence="4">Thioredoxin</fullName>
    </recommendedName>
</protein>
<dbReference type="RefSeq" id="WP_132433671.1">
    <property type="nucleotide sequence ID" value="NZ_SLWK01000005.1"/>
</dbReference>
<name>A0A4R2GJ94_9BACT</name>
<dbReference type="InterPro" id="IPR047698">
    <property type="entry name" value="ArsF-like"/>
</dbReference>
<evidence type="ECO:0000256" key="1">
    <source>
        <dbReference type="SAM" id="SignalP"/>
    </source>
</evidence>
<dbReference type="SUPFAM" id="SSF52833">
    <property type="entry name" value="Thioredoxin-like"/>
    <property type="match status" value="1"/>
</dbReference>
<dbReference type="OrthoDB" id="5524063at2"/>
<keyword evidence="3" id="KW-1185">Reference proteome</keyword>
<comment type="caution">
    <text evidence="2">The sequence shown here is derived from an EMBL/GenBank/DDBJ whole genome shotgun (WGS) entry which is preliminary data.</text>
</comment>
<proteinExistence type="predicted"/>
<accession>A0A4R2GJ94</accession>
<dbReference type="PROSITE" id="PS51257">
    <property type="entry name" value="PROKAR_LIPOPROTEIN"/>
    <property type="match status" value="1"/>
</dbReference>
<sequence length="142" mass="15943">MIKRFLLAIMVVLAAISCGQTQSGQSSQKTTSVSDADEAKVLVYYFHGRMRCQTCVNIQEVVQTTIKENFKENPEVVFLEVDFSDRANSDLAEKYEIAWSSVVIATEDDHTNLTDQAFALVMNNPEGLKSLVVKETKKFLDK</sequence>
<dbReference type="Proteomes" id="UP000295221">
    <property type="component" value="Unassembled WGS sequence"/>
</dbReference>
<evidence type="ECO:0000313" key="3">
    <source>
        <dbReference type="Proteomes" id="UP000295221"/>
    </source>
</evidence>
<dbReference type="NCBIfam" id="NF040494">
    <property type="entry name" value="nitrored_ArsF"/>
    <property type="match status" value="1"/>
</dbReference>
<dbReference type="AlphaFoldDB" id="A0A4R2GJ94"/>